<evidence type="ECO:0000313" key="1">
    <source>
        <dbReference type="EMBL" id="MBB6364667.1"/>
    </source>
</evidence>
<sequence>MRHGMIFLKSSVLCKLLTIDFITGKLRYFFNCHDSEQIQEYTELGILGVGRIYRNNSSEVEKMVNAVRYLVRPEKDAQHLRVKCKAKMRTFQ</sequence>
<dbReference type="EMBL" id="JACHLA010000024">
    <property type="protein sequence ID" value="MBB6364667.1"/>
    <property type="molecule type" value="Genomic_DNA"/>
</dbReference>
<dbReference type="Proteomes" id="UP000548425">
    <property type="component" value="Unassembled WGS sequence"/>
</dbReference>
<comment type="caution">
    <text evidence="1">The sequence shown here is derived from an EMBL/GenBank/DDBJ whole genome shotgun (WGS) entry which is preliminary data.</text>
</comment>
<proteinExistence type="predicted"/>
<gene>
    <name evidence="1" type="ORF">HNP34_002822</name>
</gene>
<name>A0AAW3VI31_ACILW</name>
<dbReference type="AlphaFoldDB" id="A0AAW3VI31"/>
<organism evidence="1 2">
    <name type="scientific">Acinetobacter lwoffii</name>
    <dbReference type="NCBI Taxonomy" id="28090"/>
    <lineage>
        <taxon>Bacteria</taxon>
        <taxon>Pseudomonadati</taxon>
        <taxon>Pseudomonadota</taxon>
        <taxon>Gammaproteobacteria</taxon>
        <taxon>Moraxellales</taxon>
        <taxon>Moraxellaceae</taxon>
        <taxon>Acinetobacter</taxon>
    </lineage>
</organism>
<evidence type="ECO:0000313" key="2">
    <source>
        <dbReference type="Proteomes" id="UP000548425"/>
    </source>
</evidence>
<reference evidence="1 2" key="1">
    <citation type="submission" date="2020-08" db="EMBL/GenBank/DDBJ databases">
        <title>Functional genomics of gut bacteria from endangered species of beetles.</title>
        <authorList>
            <person name="Carlos-Shanley C."/>
        </authorList>
    </citation>
    <scope>NUCLEOTIDE SEQUENCE [LARGE SCALE GENOMIC DNA]</scope>
    <source>
        <strain evidence="1 2">S00127</strain>
    </source>
</reference>
<accession>A0AAW3VI31</accession>
<protein>
    <submittedName>
        <fullName evidence="1">Uncharacterized protein</fullName>
    </submittedName>
</protein>